<accession>A0AA96EYC4</accession>
<evidence type="ECO:0000313" key="3">
    <source>
        <dbReference type="Proteomes" id="UP001304515"/>
    </source>
</evidence>
<evidence type="ECO:0000313" key="2">
    <source>
        <dbReference type="EMBL" id="WNM21767.1"/>
    </source>
</evidence>
<dbReference type="Proteomes" id="UP001304515">
    <property type="component" value="Chromosome"/>
</dbReference>
<dbReference type="InterPro" id="IPR007420">
    <property type="entry name" value="DUF465"/>
</dbReference>
<evidence type="ECO:0000313" key="1">
    <source>
        <dbReference type="EMBL" id="WNM20377.1"/>
    </source>
</evidence>
<dbReference type="Gene3D" id="6.10.280.50">
    <property type="match status" value="1"/>
</dbReference>
<dbReference type="InterPro" id="IPR038444">
    <property type="entry name" value="DUF465_sf"/>
</dbReference>
<dbReference type="EMBL" id="CP134890">
    <property type="protein sequence ID" value="WNM21767.1"/>
    <property type="molecule type" value="Genomic_DNA"/>
</dbReference>
<accession>A0AA96F303</accession>
<dbReference type="AlphaFoldDB" id="A0AA96EYC4"/>
<keyword evidence="3" id="KW-1185">Reference proteome</keyword>
<organism evidence="1">
    <name type="scientific">Flavobacterium capsici</name>
    <dbReference type="NCBI Taxonomy" id="3075618"/>
    <lineage>
        <taxon>Bacteria</taxon>
        <taxon>Pseudomonadati</taxon>
        <taxon>Bacteroidota</taxon>
        <taxon>Flavobacteriia</taxon>
        <taxon>Flavobacteriales</taxon>
        <taxon>Flavobacteriaceae</taxon>
        <taxon>Flavobacterium</taxon>
    </lineage>
</organism>
<protein>
    <submittedName>
        <fullName evidence="1">DUF465 domain-containing protein</fullName>
    </submittedName>
</protein>
<dbReference type="KEGG" id="fcj:RN605_00070"/>
<dbReference type="RefSeq" id="WP_313325728.1">
    <property type="nucleotide sequence ID" value="NZ_CP134878.1"/>
</dbReference>
<gene>
    <name evidence="2" type="ORF">RN605_00070</name>
    <name evidence="1" type="ORF">RN608_06770</name>
</gene>
<sequence length="77" mass="9417">MEKHDLQHEFPEYQDKIHELKMENNHFKKLFEDYDVLAHEIYRINTDVEPVTDEYSHTLKTKMLHLKDEIFSILAEN</sequence>
<dbReference type="Pfam" id="PF04325">
    <property type="entry name" value="DUF465"/>
    <property type="match status" value="1"/>
</dbReference>
<name>A0AA96EYC4_9FLAO</name>
<proteinExistence type="predicted"/>
<dbReference type="EMBL" id="CP134878">
    <property type="protein sequence ID" value="WNM20377.1"/>
    <property type="molecule type" value="Genomic_DNA"/>
</dbReference>
<reference evidence="1 3" key="1">
    <citation type="submission" date="2023-09" db="EMBL/GenBank/DDBJ databases">
        <title>Flavobacterium sp. a novel bacteria isolate from Pepper rhizosphere.</title>
        <authorList>
            <person name="Peng Y."/>
            <person name="Lee J."/>
        </authorList>
    </citation>
    <scope>NUCLEOTIDE SEQUENCE</scope>
    <source>
        <strain evidence="1">PMR2A8</strain>
        <strain evidence="2 3">PMTSA4</strain>
    </source>
</reference>